<dbReference type="InterPro" id="IPR019430">
    <property type="entry name" value="7TM_GPCR_serpentine_rcpt_Srx"/>
</dbReference>
<dbReference type="SUPFAM" id="SSF81321">
    <property type="entry name" value="Family A G protein-coupled receptor-like"/>
    <property type="match status" value="1"/>
</dbReference>
<proteinExistence type="predicted"/>
<organism evidence="7 8">
    <name type="scientific">Steinernema carpocapsae</name>
    <name type="common">Entomopathogenic nematode</name>
    <dbReference type="NCBI Taxonomy" id="34508"/>
    <lineage>
        <taxon>Eukaryota</taxon>
        <taxon>Metazoa</taxon>
        <taxon>Ecdysozoa</taxon>
        <taxon>Nematoda</taxon>
        <taxon>Chromadorea</taxon>
        <taxon>Rhabditida</taxon>
        <taxon>Tylenchina</taxon>
        <taxon>Panagrolaimomorpha</taxon>
        <taxon>Strongyloidoidea</taxon>
        <taxon>Steinernematidae</taxon>
        <taxon>Steinernema</taxon>
    </lineage>
</organism>
<dbReference type="PROSITE" id="PS50262">
    <property type="entry name" value="G_PROTEIN_RECEP_F1_2"/>
    <property type="match status" value="1"/>
</dbReference>
<gene>
    <name evidence="7" type="ORF">L596_012555</name>
</gene>
<name>A0A4U5NY85_STECR</name>
<reference evidence="7 8" key="2">
    <citation type="journal article" date="2019" name="G3 (Bethesda)">
        <title>Hybrid Assembly of the Genome of the Entomopathogenic Nematode Steinernema carpocapsae Identifies the X-Chromosome.</title>
        <authorList>
            <person name="Serra L."/>
            <person name="Macchietto M."/>
            <person name="Macias-Munoz A."/>
            <person name="McGill C.J."/>
            <person name="Rodriguez I.M."/>
            <person name="Rodriguez B."/>
            <person name="Murad R."/>
            <person name="Mortazavi A."/>
        </authorList>
    </citation>
    <scope>NUCLEOTIDE SEQUENCE [LARGE SCALE GENOMIC DNA]</scope>
    <source>
        <strain evidence="7 8">ALL</strain>
    </source>
</reference>
<dbReference type="Gene3D" id="1.20.1070.10">
    <property type="entry name" value="Rhodopsin 7-helix transmembrane proteins"/>
    <property type="match status" value="1"/>
</dbReference>
<dbReference type="PANTHER" id="PTHR23017">
    <property type="entry name" value="SERPENTINE RECEPTOR, CLASS X"/>
    <property type="match status" value="1"/>
</dbReference>
<dbReference type="Proteomes" id="UP000298663">
    <property type="component" value="Unassembled WGS sequence"/>
</dbReference>
<evidence type="ECO:0000256" key="1">
    <source>
        <dbReference type="ARBA" id="ARBA00004370"/>
    </source>
</evidence>
<evidence type="ECO:0000256" key="2">
    <source>
        <dbReference type="ARBA" id="ARBA00022692"/>
    </source>
</evidence>
<comment type="subcellular location">
    <subcellularLocation>
        <location evidence="1">Membrane</location>
    </subcellularLocation>
</comment>
<comment type="caution">
    <text evidence="7">The sequence shown here is derived from an EMBL/GenBank/DDBJ whole genome shotgun (WGS) entry which is preliminary data.</text>
</comment>
<keyword evidence="8" id="KW-1185">Reference proteome</keyword>
<dbReference type="GO" id="GO:0016020">
    <property type="term" value="C:membrane"/>
    <property type="evidence" value="ECO:0007669"/>
    <property type="project" value="UniProtKB-SubCell"/>
</dbReference>
<feature type="transmembrane region" description="Helical" evidence="5">
    <location>
        <begin position="42"/>
        <end position="64"/>
    </location>
</feature>
<protein>
    <recommendedName>
        <fullName evidence="6">G-protein coupled receptors family 1 profile domain-containing protein</fullName>
    </recommendedName>
</protein>
<dbReference type="InterPro" id="IPR017452">
    <property type="entry name" value="GPCR_Rhodpsn_7TM"/>
</dbReference>
<dbReference type="EMBL" id="AZBU02000003">
    <property type="protein sequence ID" value="TKR88291.1"/>
    <property type="molecule type" value="Genomic_DNA"/>
</dbReference>
<keyword evidence="4 5" id="KW-0472">Membrane</keyword>
<feature type="transmembrane region" description="Helical" evidence="5">
    <location>
        <begin position="84"/>
        <end position="103"/>
    </location>
</feature>
<dbReference type="Pfam" id="PF10328">
    <property type="entry name" value="7TM_GPCR_Srx"/>
    <property type="match status" value="1"/>
</dbReference>
<evidence type="ECO:0000256" key="5">
    <source>
        <dbReference type="SAM" id="Phobius"/>
    </source>
</evidence>
<reference evidence="7 8" key="1">
    <citation type="journal article" date="2015" name="Genome Biol.">
        <title>Comparative genomics of Steinernema reveals deeply conserved gene regulatory networks.</title>
        <authorList>
            <person name="Dillman A.R."/>
            <person name="Macchietto M."/>
            <person name="Porter C.F."/>
            <person name="Rogers A."/>
            <person name="Williams B."/>
            <person name="Antoshechkin I."/>
            <person name="Lee M.M."/>
            <person name="Goodwin Z."/>
            <person name="Lu X."/>
            <person name="Lewis E.E."/>
            <person name="Goodrich-Blair H."/>
            <person name="Stock S.P."/>
            <person name="Adams B.J."/>
            <person name="Sternberg P.W."/>
            <person name="Mortazavi A."/>
        </authorList>
    </citation>
    <scope>NUCLEOTIDE SEQUENCE [LARGE SCALE GENOMIC DNA]</scope>
    <source>
        <strain evidence="7 8">ALL</strain>
    </source>
</reference>
<evidence type="ECO:0000256" key="3">
    <source>
        <dbReference type="ARBA" id="ARBA00022989"/>
    </source>
</evidence>
<feature type="transmembrane region" description="Helical" evidence="5">
    <location>
        <begin position="12"/>
        <end position="30"/>
    </location>
</feature>
<dbReference type="PANTHER" id="PTHR23017:SF3">
    <property type="entry name" value="G-PROTEIN COUPLED RECEPTORS FAMILY 1 PROFILE DOMAIN-CONTAINING PROTEIN"/>
    <property type="match status" value="1"/>
</dbReference>
<accession>A0A4U5NY85</accession>
<evidence type="ECO:0000313" key="7">
    <source>
        <dbReference type="EMBL" id="TKR88291.1"/>
    </source>
</evidence>
<evidence type="ECO:0000313" key="8">
    <source>
        <dbReference type="Proteomes" id="UP000298663"/>
    </source>
</evidence>
<evidence type="ECO:0000256" key="4">
    <source>
        <dbReference type="ARBA" id="ARBA00023136"/>
    </source>
</evidence>
<dbReference type="AlphaFoldDB" id="A0A4U5NY85"/>
<feature type="transmembrane region" description="Helical" evidence="5">
    <location>
        <begin position="168"/>
        <end position="193"/>
    </location>
</feature>
<sequence length="212" mass="24131">MLLYTHNTIAGIFAVFAGFIGLILNIFIIYKIIFERVFGRSLGYIWCSISMGHVGEALIFTFVIGPLTLINPEQLDTLFAQRLIHSYYFFCASVGCLSLLVALNRMLMVYKPLLYSRAFTHSRTIAYTCICWICGLLFVIPNLINPCKSTPLNSDKNYYRISDNCSPFIHYMDILVIPVIITSAMIIDILTLAKLYRLPKVRSQSYSRLIAV</sequence>
<evidence type="ECO:0000259" key="6">
    <source>
        <dbReference type="PROSITE" id="PS50262"/>
    </source>
</evidence>
<dbReference type="CDD" id="cd00637">
    <property type="entry name" value="7tm_classA_rhodopsin-like"/>
    <property type="match status" value="1"/>
</dbReference>
<dbReference type="OrthoDB" id="10455266at2759"/>
<keyword evidence="3 5" id="KW-1133">Transmembrane helix</keyword>
<keyword evidence="2 5" id="KW-0812">Transmembrane</keyword>
<feature type="domain" description="G-protein coupled receptors family 1 profile" evidence="6">
    <location>
        <begin position="24"/>
        <end position="212"/>
    </location>
</feature>
<feature type="transmembrane region" description="Helical" evidence="5">
    <location>
        <begin position="124"/>
        <end position="144"/>
    </location>
</feature>